<feature type="transmembrane region" description="Helical" evidence="7">
    <location>
        <begin position="302"/>
        <end position="333"/>
    </location>
</feature>
<feature type="transmembrane region" description="Helical" evidence="7">
    <location>
        <begin position="247"/>
        <end position="266"/>
    </location>
</feature>
<evidence type="ECO:0000313" key="8">
    <source>
        <dbReference type="EMBL" id="GAA4693647.1"/>
    </source>
</evidence>
<name>A0ABP8WRD7_9ACTN</name>
<keyword evidence="5 7" id="KW-1133">Transmembrane helix</keyword>
<feature type="transmembrane region" description="Helical" evidence="7">
    <location>
        <begin position="370"/>
        <end position="391"/>
    </location>
</feature>
<dbReference type="PANTHER" id="PTHR23517">
    <property type="entry name" value="RESISTANCE PROTEIN MDTM, PUTATIVE-RELATED-RELATED"/>
    <property type="match status" value="1"/>
</dbReference>
<proteinExistence type="predicted"/>
<comment type="subcellular location">
    <subcellularLocation>
        <location evidence="1">Cell membrane</location>
        <topology evidence="1">Multi-pass membrane protein</topology>
    </subcellularLocation>
</comment>
<organism evidence="8 9">
    <name type="scientific">Nocardioides nanhaiensis</name>
    <dbReference type="NCBI Taxonomy" id="1476871"/>
    <lineage>
        <taxon>Bacteria</taxon>
        <taxon>Bacillati</taxon>
        <taxon>Actinomycetota</taxon>
        <taxon>Actinomycetes</taxon>
        <taxon>Propionibacteriales</taxon>
        <taxon>Nocardioidaceae</taxon>
        <taxon>Nocardioides</taxon>
    </lineage>
</organism>
<dbReference type="InterPro" id="IPR011701">
    <property type="entry name" value="MFS"/>
</dbReference>
<accession>A0ABP8WRD7</accession>
<evidence type="ECO:0000256" key="4">
    <source>
        <dbReference type="ARBA" id="ARBA00022692"/>
    </source>
</evidence>
<feature type="transmembrane region" description="Helical" evidence="7">
    <location>
        <begin position="345"/>
        <end position="364"/>
    </location>
</feature>
<reference evidence="9" key="1">
    <citation type="journal article" date="2019" name="Int. J. Syst. Evol. Microbiol.">
        <title>The Global Catalogue of Microorganisms (GCM) 10K type strain sequencing project: providing services to taxonomists for standard genome sequencing and annotation.</title>
        <authorList>
            <consortium name="The Broad Institute Genomics Platform"/>
            <consortium name="The Broad Institute Genome Sequencing Center for Infectious Disease"/>
            <person name="Wu L."/>
            <person name="Ma J."/>
        </authorList>
    </citation>
    <scope>NUCLEOTIDE SEQUENCE [LARGE SCALE GENOMIC DNA]</scope>
    <source>
        <strain evidence="9">JCM 18127</strain>
    </source>
</reference>
<gene>
    <name evidence="8" type="ORF">GCM10023226_34410</name>
</gene>
<keyword evidence="4 7" id="KW-0812">Transmembrane</keyword>
<keyword evidence="9" id="KW-1185">Reference proteome</keyword>
<feature type="transmembrane region" description="Helical" evidence="7">
    <location>
        <begin position="166"/>
        <end position="188"/>
    </location>
</feature>
<feature type="transmembrane region" description="Helical" evidence="7">
    <location>
        <begin position="40"/>
        <end position="66"/>
    </location>
</feature>
<evidence type="ECO:0000313" key="9">
    <source>
        <dbReference type="Proteomes" id="UP001500621"/>
    </source>
</evidence>
<dbReference type="Pfam" id="PF07690">
    <property type="entry name" value="MFS_1"/>
    <property type="match status" value="1"/>
</dbReference>
<feature type="transmembrane region" description="Helical" evidence="7">
    <location>
        <begin position="102"/>
        <end position="127"/>
    </location>
</feature>
<dbReference type="PANTHER" id="PTHR23517:SF2">
    <property type="entry name" value="MULTIDRUG RESISTANCE PROTEIN MDTH"/>
    <property type="match status" value="1"/>
</dbReference>
<dbReference type="InterPro" id="IPR036259">
    <property type="entry name" value="MFS_trans_sf"/>
</dbReference>
<feature type="transmembrane region" description="Helical" evidence="7">
    <location>
        <begin position="139"/>
        <end position="160"/>
    </location>
</feature>
<evidence type="ECO:0000256" key="7">
    <source>
        <dbReference type="SAM" id="Phobius"/>
    </source>
</evidence>
<evidence type="ECO:0000256" key="3">
    <source>
        <dbReference type="ARBA" id="ARBA00022475"/>
    </source>
</evidence>
<comment type="caution">
    <text evidence="8">The sequence shown here is derived from an EMBL/GenBank/DDBJ whole genome shotgun (WGS) entry which is preliminary data.</text>
</comment>
<feature type="transmembrane region" description="Helical" evidence="7">
    <location>
        <begin position="278"/>
        <end position="296"/>
    </location>
</feature>
<protein>
    <submittedName>
        <fullName evidence="8">MFS transporter</fullName>
    </submittedName>
</protein>
<evidence type="ECO:0000256" key="6">
    <source>
        <dbReference type="ARBA" id="ARBA00023136"/>
    </source>
</evidence>
<evidence type="ECO:0000256" key="2">
    <source>
        <dbReference type="ARBA" id="ARBA00022448"/>
    </source>
</evidence>
<dbReference type="Proteomes" id="UP001500621">
    <property type="component" value="Unassembled WGS sequence"/>
</dbReference>
<keyword evidence="2" id="KW-0813">Transport</keyword>
<dbReference type="Gene3D" id="1.20.1250.20">
    <property type="entry name" value="MFS general substrate transporter like domains"/>
    <property type="match status" value="1"/>
</dbReference>
<evidence type="ECO:0000256" key="1">
    <source>
        <dbReference type="ARBA" id="ARBA00004651"/>
    </source>
</evidence>
<feature type="transmembrane region" description="Helical" evidence="7">
    <location>
        <begin position="78"/>
        <end position="96"/>
    </location>
</feature>
<dbReference type="SUPFAM" id="SSF103473">
    <property type="entry name" value="MFS general substrate transporter"/>
    <property type="match status" value="1"/>
</dbReference>
<dbReference type="InterPro" id="IPR050171">
    <property type="entry name" value="MFS_Transporters"/>
</dbReference>
<keyword evidence="3" id="KW-1003">Cell membrane</keyword>
<feature type="transmembrane region" description="Helical" evidence="7">
    <location>
        <begin position="209"/>
        <end position="227"/>
    </location>
</feature>
<keyword evidence="6 7" id="KW-0472">Membrane</keyword>
<sequence>MLARLVPEDPAVRRMALATLVNTSGRGIYYTLSALYFTRIVGFSVVEVGLGLSIAAAVALGAGVPIGHLADRRGPREVQIWLVSAIAALSAAYLLVETWWQFVVLSVLVAVLDRGSGAVRAAMIAGLVQGADRAATKAYLRSITNVGMTLGSGVAALALVADTRAAYLTVLYLDGATYVVTALLLRGLPHLPPVPADQASGMLTALRDRPFMAVVLVSSVLTMHYWILEIAVPLWVVEHTSAPRALVAALMVVNTLAVVGLQVAVARRVTTVPGAVRATVLSGVLFLVACAVYGLSGSPGPAVATLLLVVATAVAVGGELTQAAASFVLSFELPPDHAMGQYQGAWGLGFAISSLLAPTAMALLPLRHGLAGWLVLGGLLAAAALATGPAVRWAARSRPHVGAGTPLSAS</sequence>
<evidence type="ECO:0000256" key="5">
    <source>
        <dbReference type="ARBA" id="ARBA00022989"/>
    </source>
</evidence>
<dbReference type="RefSeq" id="WP_345268163.1">
    <property type="nucleotide sequence ID" value="NZ_BAABIM010000004.1"/>
</dbReference>
<dbReference type="EMBL" id="BAABIM010000004">
    <property type="protein sequence ID" value="GAA4693647.1"/>
    <property type="molecule type" value="Genomic_DNA"/>
</dbReference>